<dbReference type="PANTHER" id="PTHR47707:SF1">
    <property type="entry name" value="NUDIX HYDROLASE FAMILY PROTEIN"/>
    <property type="match status" value="1"/>
</dbReference>
<dbReference type="Pfam" id="PF00293">
    <property type="entry name" value="NUDIX"/>
    <property type="match status" value="1"/>
</dbReference>
<protein>
    <recommendedName>
        <fullName evidence="11">8-oxo-dGTP diphosphatase</fullName>
        <ecNumber evidence="11">3.6.1.55</ecNumber>
    </recommendedName>
</protein>
<evidence type="ECO:0000256" key="3">
    <source>
        <dbReference type="ARBA" id="ARBA00022457"/>
    </source>
</evidence>
<evidence type="ECO:0000313" key="14">
    <source>
        <dbReference type="Proteomes" id="UP000037237"/>
    </source>
</evidence>
<dbReference type="EC" id="3.6.1.55" evidence="11"/>
<evidence type="ECO:0000256" key="6">
    <source>
        <dbReference type="ARBA" id="ARBA00022763"/>
    </source>
</evidence>
<gene>
    <name evidence="13" type="ORF">AC477_03280</name>
</gene>
<evidence type="ECO:0000256" key="10">
    <source>
        <dbReference type="ARBA" id="ARBA00035861"/>
    </source>
</evidence>
<dbReference type="InterPro" id="IPR000086">
    <property type="entry name" value="NUDIX_hydrolase_dom"/>
</dbReference>
<dbReference type="GO" id="GO:0046872">
    <property type="term" value="F:metal ion binding"/>
    <property type="evidence" value="ECO:0007669"/>
    <property type="project" value="UniProtKB-KW"/>
</dbReference>
<dbReference type="InterPro" id="IPR020084">
    <property type="entry name" value="NUDIX_hydrolase_CS"/>
</dbReference>
<keyword evidence="6" id="KW-0227">DNA damage</keyword>
<dbReference type="GO" id="GO:0044715">
    <property type="term" value="F:8-oxo-dGDP phosphatase activity"/>
    <property type="evidence" value="ECO:0007669"/>
    <property type="project" value="TreeGrafter"/>
</dbReference>
<keyword evidence="4" id="KW-0235">DNA replication</keyword>
<evidence type="ECO:0000259" key="12">
    <source>
        <dbReference type="PROSITE" id="PS51462"/>
    </source>
</evidence>
<keyword evidence="3" id="KW-0515">Mutator protein</keyword>
<dbReference type="CDD" id="cd02883">
    <property type="entry name" value="NUDIX_Hydrolase"/>
    <property type="match status" value="1"/>
</dbReference>
<evidence type="ECO:0000256" key="4">
    <source>
        <dbReference type="ARBA" id="ARBA00022705"/>
    </source>
</evidence>
<accession>A0A0M0BUB3</accession>
<dbReference type="EMBL" id="LFWU01000074">
    <property type="protein sequence ID" value="KON32202.1"/>
    <property type="molecule type" value="Genomic_DNA"/>
</dbReference>
<dbReference type="InterPro" id="IPR047127">
    <property type="entry name" value="MutT-like"/>
</dbReference>
<comment type="catalytic activity">
    <reaction evidence="10">
        <text>8-oxo-dGTP + H2O = 8-oxo-dGMP + diphosphate + H(+)</text>
        <dbReference type="Rhea" id="RHEA:31575"/>
        <dbReference type="ChEBI" id="CHEBI:15377"/>
        <dbReference type="ChEBI" id="CHEBI:15378"/>
        <dbReference type="ChEBI" id="CHEBI:33019"/>
        <dbReference type="ChEBI" id="CHEBI:63224"/>
        <dbReference type="ChEBI" id="CHEBI:77896"/>
        <dbReference type="EC" id="3.6.1.55"/>
    </reaction>
</comment>
<organism evidence="13 14">
    <name type="scientific">miscellaneous Crenarchaeota group-1 archaeon SG8-32-1</name>
    <dbReference type="NCBI Taxonomy" id="1685124"/>
    <lineage>
        <taxon>Archaea</taxon>
        <taxon>Candidatus Bathyarchaeota</taxon>
        <taxon>MCG-1</taxon>
    </lineage>
</organism>
<evidence type="ECO:0000256" key="8">
    <source>
        <dbReference type="ARBA" id="ARBA00022842"/>
    </source>
</evidence>
<feature type="domain" description="Nudix hydrolase" evidence="12">
    <location>
        <begin position="1"/>
        <end position="134"/>
    </location>
</feature>
<comment type="cofactor">
    <cofactor evidence="1">
        <name>Mg(2+)</name>
        <dbReference type="ChEBI" id="CHEBI:18420"/>
    </cofactor>
</comment>
<dbReference type="GO" id="GO:0044716">
    <property type="term" value="F:8-oxo-GDP phosphatase activity"/>
    <property type="evidence" value="ECO:0007669"/>
    <property type="project" value="TreeGrafter"/>
</dbReference>
<dbReference type="GO" id="GO:0006281">
    <property type="term" value="P:DNA repair"/>
    <property type="evidence" value="ECO:0007669"/>
    <property type="project" value="UniProtKB-KW"/>
</dbReference>
<dbReference type="Gene3D" id="3.90.79.10">
    <property type="entry name" value="Nucleoside Triphosphate Pyrophosphohydrolase"/>
    <property type="match status" value="1"/>
</dbReference>
<dbReference type="GO" id="GO:0008413">
    <property type="term" value="F:8-oxo-7,8-dihydroguanosine triphosphate pyrophosphatase activity"/>
    <property type="evidence" value="ECO:0007669"/>
    <property type="project" value="TreeGrafter"/>
</dbReference>
<dbReference type="PANTHER" id="PTHR47707">
    <property type="entry name" value="8-OXO-DGTP DIPHOSPHATASE"/>
    <property type="match status" value="1"/>
</dbReference>
<evidence type="ECO:0000313" key="13">
    <source>
        <dbReference type="EMBL" id="KON32202.1"/>
    </source>
</evidence>
<reference evidence="13 14" key="1">
    <citation type="submission" date="2015-06" db="EMBL/GenBank/DDBJ databases">
        <title>New insights into the roles of widespread benthic archaea in carbon and nitrogen cycling.</title>
        <authorList>
            <person name="Lazar C.S."/>
            <person name="Baker B.J."/>
            <person name="Seitz K.W."/>
            <person name="Hyde A.S."/>
            <person name="Dick G.J."/>
            <person name="Hinrichs K.-U."/>
            <person name="Teske A.P."/>
        </authorList>
    </citation>
    <scope>NUCLEOTIDE SEQUENCE [LARGE SCALE GENOMIC DNA]</scope>
    <source>
        <strain evidence="13">SG8-32-1</strain>
    </source>
</reference>
<dbReference type="PROSITE" id="PS51462">
    <property type="entry name" value="NUDIX"/>
    <property type="match status" value="1"/>
</dbReference>
<dbReference type="InterPro" id="IPR015797">
    <property type="entry name" value="NUDIX_hydrolase-like_dom_sf"/>
</dbReference>
<evidence type="ECO:0000256" key="7">
    <source>
        <dbReference type="ARBA" id="ARBA00022801"/>
    </source>
</evidence>
<name>A0A0M0BUB3_9ARCH</name>
<dbReference type="GO" id="GO:0035539">
    <property type="term" value="F:8-oxo-7,8-dihydrodeoxyguanosine triphosphate pyrophosphatase activity"/>
    <property type="evidence" value="ECO:0007669"/>
    <property type="project" value="UniProtKB-EC"/>
</dbReference>
<keyword evidence="9" id="KW-0234">DNA repair</keyword>
<evidence type="ECO:0000256" key="1">
    <source>
        <dbReference type="ARBA" id="ARBA00001946"/>
    </source>
</evidence>
<dbReference type="SUPFAM" id="SSF55811">
    <property type="entry name" value="Nudix"/>
    <property type="match status" value="1"/>
</dbReference>
<proteinExistence type="inferred from homology"/>
<keyword evidence="7" id="KW-0378">Hydrolase</keyword>
<keyword evidence="5" id="KW-0479">Metal-binding</keyword>
<evidence type="ECO:0000256" key="5">
    <source>
        <dbReference type="ARBA" id="ARBA00022723"/>
    </source>
</evidence>
<evidence type="ECO:0000256" key="2">
    <source>
        <dbReference type="ARBA" id="ARBA00005582"/>
    </source>
</evidence>
<evidence type="ECO:0000256" key="9">
    <source>
        <dbReference type="ARBA" id="ARBA00023204"/>
    </source>
</evidence>
<keyword evidence="8" id="KW-0460">Magnesium</keyword>
<dbReference type="AlphaFoldDB" id="A0A0M0BUB3"/>
<dbReference type="PROSITE" id="PS00893">
    <property type="entry name" value="NUDIX_BOX"/>
    <property type="match status" value="1"/>
</dbReference>
<sequence length="134" mass="15410">MEAVDVVVGIVVKGKEFLVERRRWDETIDPGIVCLPAGHVKSKEDLGDALKREMMEELGIKVNEMEFVCKNFYIASNGEKQNAYCYIITKYEGDPICKAAQEIFWEDDVNNMSLEIDKKTIRKMKELQENIQSS</sequence>
<comment type="caution">
    <text evidence="13">The sequence shown here is derived from an EMBL/GenBank/DDBJ whole genome shotgun (WGS) entry which is preliminary data.</text>
</comment>
<comment type="similarity">
    <text evidence="2">Belongs to the Nudix hydrolase family.</text>
</comment>
<dbReference type="Proteomes" id="UP000037237">
    <property type="component" value="Unassembled WGS sequence"/>
</dbReference>
<dbReference type="GO" id="GO:0006260">
    <property type="term" value="P:DNA replication"/>
    <property type="evidence" value="ECO:0007669"/>
    <property type="project" value="UniProtKB-KW"/>
</dbReference>
<evidence type="ECO:0000256" key="11">
    <source>
        <dbReference type="ARBA" id="ARBA00038905"/>
    </source>
</evidence>